<organism evidence="2 3">
    <name type="scientific">Fragilariopsis cylindrus CCMP1102</name>
    <dbReference type="NCBI Taxonomy" id="635003"/>
    <lineage>
        <taxon>Eukaryota</taxon>
        <taxon>Sar</taxon>
        <taxon>Stramenopiles</taxon>
        <taxon>Ochrophyta</taxon>
        <taxon>Bacillariophyta</taxon>
        <taxon>Bacillariophyceae</taxon>
        <taxon>Bacillariophycidae</taxon>
        <taxon>Bacillariales</taxon>
        <taxon>Bacillariaceae</taxon>
        <taxon>Fragilariopsis</taxon>
    </lineage>
</organism>
<sequence>MLLRSSVTLSSLFLLSVIVDDTLAFSSSKSSQLIRSSSTCSISSPSALNVGAVWTDDINNDIYLMNRAEACANSDSCGLEEASAFLDDILHQQKECIGAGVLSTKATICDNVDVTAEIVANLRAKIELQRRQVAPVKAAVHVLNVMLGVYVISTILHGVAVVPNVPVDSPLYTDFLSSSLMEEASSTRGVVSFLPQEFFWAARDGYLPSLMTEFFRNGGLVVDTSAFDTKVVAFTPQEWVWSIQNGSFGTILQENMKYGGLVVDSSYQTDTVPMTVQDALWSVQGGYAGTAAQHFFRNGGV</sequence>
<accession>A0A1E7F3B4</accession>
<feature type="signal peptide" evidence="1">
    <location>
        <begin position="1"/>
        <end position="24"/>
    </location>
</feature>
<evidence type="ECO:0000313" key="3">
    <source>
        <dbReference type="Proteomes" id="UP000095751"/>
    </source>
</evidence>
<keyword evidence="1" id="KW-0732">Signal</keyword>
<feature type="chain" id="PRO_5009192594" evidence="1">
    <location>
        <begin position="25"/>
        <end position="301"/>
    </location>
</feature>
<dbReference type="Proteomes" id="UP000095751">
    <property type="component" value="Unassembled WGS sequence"/>
</dbReference>
<reference evidence="2 3" key="1">
    <citation type="submission" date="2016-09" db="EMBL/GenBank/DDBJ databases">
        <title>Extensive genetic diversity and differential bi-allelic expression allows diatom success in the polar Southern Ocean.</title>
        <authorList>
            <consortium name="DOE Joint Genome Institute"/>
            <person name="Mock T."/>
            <person name="Otillar R.P."/>
            <person name="Strauss J."/>
            <person name="Dupont C."/>
            <person name="Frickenhaus S."/>
            <person name="Maumus F."/>
            <person name="Mcmullan M."/>
            <person name="Sanges R."/>
            <person name="Schmutz J."/>
            <person name="Toseland A."/>
            <person name="Valas R."/>
            <person name="Veluchamy A."/>
            <person name="Ward B.J."/>
            <person name="Allen A."/>
            <person name="Barry K."/>
            <person name="Falciatore A."/>
            <person name="Ferrante M."/>
            <person name="Fortunato A.E."/>
            <person name="Gloeckner G."/>
            <person name="Gruber A."/>
            <person name="Hipkin R."/>
            <person name="Janech M."/>
            <person name="Kroth P."/>
            <person name="Leese F."/>
            <person name="Lindquist E."/>
            <person name="Lyon B.R."/>
            <person name="Martin J."/>
            <person name="Mayer C."/>
            <person name="Parker M."/>
            <person name="Quesneville H."/>
            <person name="Raymond J."/>
            <person name="Uhlig C."/>
            <person name="Valentin K.U."/>
            <person name="Worden A.Z."/>
            <person name="Armbrust E.V."/>
            <person name="Bowler C."/>
            <person name="Green B."/>
            <person name="Moulton V."/>
            <person name="Van Oosterhout C."/>
            <person name="Grigoriev I."/>
        </authorList>
    </citation>
    <scope>NUCLEOTIDE SEQUENCE [LARGE SCALE GENOMIC DNA]</scope>
    <source>
        <strain evidence="2 3">CCMP1102</strain>
    </source>
</reference>
<keyword evidence="3" id="KW-1185">Reference proteome</keyword>
<proteinExistence type="predicted"/>
<dbReference type="KEGG" id="fcy:FRACYDRAFT_270410"/>
<name>A0A1E7F3B4_9STRA</name>
<dbReference type="EMBL" id="KV784364">
    <property type="protein sequence ID" value="OEU12626.1"/>
    <property type="molecule type" value="Genomic_DNA"/>
</dbReference>
<evidence type="ECO:0000313" key="2">
    <source>
        <dbReference type="EMBL" id="OEU12626.1"/>
    </source>
</evidence>
<protein>
    <submittedName>
        <fullName evidence="2">Uncharacterized protein</fullName>
    </submittedName>
</protein>
<dbReference type="OrthoDB" id="44504at2759"/>
<evidence type="ECO:0000256" key="1">
    <source>
        <dbReference type="SAM" id="SignalP"/>
    </source>
</evidence>
<dbReference type="AlphaFoldDB" id="A0A1E7F3B4"/>
<dbReference type="InParanoid" id="A0A1E7F3B4"/>
<gene>
    <name evidence="2" type="ORF">FRACYDRAFT_270410</name>
</gene>